<dbReference type="AlphaFoldDB" id="A0A543D4M0"/>
<reference evidence="4 5" key="1">
    <citation type="submission" date="2019-06" db="EMBL/GenBank/DDBJ databases">
        <title>Sequencing the genomes of 1000 actinobacteria strains.</title>
        <authorList>
            <person name="Klenk H.-P."/>
        </authorList>
    </citation>
    <scope>NUCLEOTIDE SEQUENCE [LARGE SCALE GENOMIC DNA]</scope>
    <source>
        <strain evidence="4 5">DSM 45301</strain>
    </source>
</reference>
<dbReference type="SUPFAM" id="SSF49899">
    <property type="entry name" value="Concanavalin A-like lectins/glucanases"/>
    <property type="match status" value="1"/>
</dbReference>
<dbReference type="InterPro" id="IPR050546">
    <property type="entry name" value="Glycosyl_Hydrlase_16"/>
</dbReference>
<evidence type="ECO:0000313" key="4">
    <source>
        <dbReference type="EMBL" id="TQM04168.1"/>
    </source>
</evidence>
<evidence type="ECO:0000256" key="1">
    <source>
        <dbReference type="SAM" id="MobiDB-lite"/>
    </source>
</evidence>
<comment type="caution">
    <text evidence="4">The sequence shown here is derived from an EMBL/GenBank/DDBJ whole genome shotgun (WGS) entry which is preliminary data.</text>
</comment>
<dbReference type="InterPro" id="IPR000757">
    <property type="entry name" value="Beta-glucanase-like"/>
</dbReference>
<feature type="region of interest" description="Disordered" evidence="1">
    <location>
        <begin position="263"/>
        <end position="312"/>
    </location>
</feature>
<feature type="signal peptide" evidence="2">
    <location>
        <begin position="1"/>
        <end position="24"/>
    </location>
</feature>
<sequence length="312" mass="33832">MRRWLTVCGIAGTMLLALSTAAVAAPAPPDPPRPTAPDQAPDQAGQSAGHETSAAAAFGWGEPNRVDEFDGPLGEAWNVYDGPGHADNGRRTPDAVSIEDGILTITGDAQGNTAGMAWGPGQKYGRWEGRVRAPASDESYNALLLLWPDAEDFPVGGEIDFMEMMDHTRQTTNIFLHYGEDNDQVVGEVQIDATQWHNWAVEWTPDHVAAFVDGKEWWRTEDTEILPPRAMHLCIQLDWFPEDGEGEVQESTMHVDWVTRYPLDEGQRSEPADEAVGPAPAPGSAQRAPSDPATATRVESGLTEGTPDPATR</sequence>
<dbReference type="PROSITE" id="PS51762">
    <property type="entry name" value="GH16_2"/>
    <property type="match status" value="1"/>
</dbReference>
<feature type="chain" id="PRO_5021780627" evidence="2">
    <location>
        <begin position="25"/>
        <end position="312"/>
    </location>
</feature>
<dbReference type="Gene3D" id="2.60.120.200">
    <property type="match status" value="1"/>
</dbReference>
<dbReference type="CDD" id="cd00413">
    <property type="entry name" value="Glyco_hydrolase_16"/>
    <property type="match status" value="1"/>
</dbReference>
<dbReference type="Proteomes" id="UP000315677">
    <property type="component" value="Unassembled WGS sequence"/>
</dbReference>
<accession>A0A543D4M0</accession>
<feature type="domain" description="GH16" evidence="3">
    <location>
        <begin position="41"/>
        <end position="266"/>
    </location>
</feature>
<feature type="compositionally biased region" description="Low complexity" evidence="1">
    <location>
        <begin position="36"/>
        <end position="46"/>
    </location>
</feature>
<dbReference type="InterPro" id="IPR013320">
    <property type="entry name" value="ConA-like_dom_sf"/>
</dbReference>
<organism evidence="4 5">
    <name type="scientific">Pseudonocardia kunmingensis</name>
    <dbReference type="NCBI Taxonomy" id="630975"/>
    <lineage>
        <taxon>Bacteria</taxon>
        <taxon>Bacillati</taxon>
        <taxon>Actinomycetota</taxon>
        <taxon>Actinomycetes</taxon>
        <taxon>Pseudonocardiales</taxon>
        <taxon>Pseudonocardiaceae</taxon>
        <taxon>Pseudonocardia</taxon>
    </lineage>
</organism>
<dbReference type="Pfam" id="PF00722">
    <property type="entry name" value="Glyco_hydro_16"/>
    <property type="match status" value="1"/>
</dbReference>
<dbReference type="GO" id="GO:0005975">
    <property type="term" value="P:carbohydrate metabolic process"/>
    <property type="evidence" value="ECO:0007669"/>
    <property type="project" value="InterPro"/>
</dbReference>
<feature type="region of interest" description="Disordered" evidence="1">
    <location>
        <begin position="24"/>
        <end position="53"/>
    </location>
</feature>
<dbReference type="GO" id="GO:0004553">
    <property type="term" value="F:hydrolase activity, hydrolyzing O-glycosyl compounds"/>
    <property type="evidence" value="ECO:0007669"/>
    <property type="project" value="InterPro"/>
</dbReference>
<dbReference type="PANTHER" id="PTHR10963:SF60">
    <property type="entry name" value="GRAM-NEGATIVE BACTERIA-BINDING PROTEIN 1-RELATED"/>
    <property type="match status" value="1"/>
</dbReference>
<proteinExistence type="predicted"/>
<evidence type="ECO:0000259" key="3">
    <source>
        <dbReference type="PROSITE" id="PS51762"/>
    </source>
</evidence>
<protein>
    <submittedName>
        <fullName evidence="4">Beta-glucanase (GH16 family)</fullName>
    </submittedName>
</protein>
<dbReference type="PANTHER" id="PTHR10963">
    <property type="entry name" value="GLYCOSYL HYDROLASE-RELATED"/>
    <property type="match status" value="1"/>
</dbReference>
<gene>
    <name evidence="4" type="ORF">FB558_7199</name>
</gene>
<dbReference type="EMBL" id="VFPA01000005">
    <property type="protein sequence ID" value="TQM04168.1"/>
    <property type="molecule type" value="Genomic_DNA"/>
</dbReference>
<evidence type="ECO:0000256" key="2">
    <source>
        <dbReference type="SAM" id="SignalP"/>
    </source>
</evidence>
<evidence type="ECO:0000313" key="5">
    <source>
        <dbReference type="Proteomes" id="UP000315677"/>
    </source>
</evidence>
<name>A0A543D4M0_9PSEU</name>
<keyword evidence="5" id="KW-1185">Reference proteome</keyword>
<feature type="compositionally biased region" description="Pro residues" evidence="1">
    <location>
        <begin position="26"/>
        <end position="35"/>
    </location>
</feature>
<keyword evidence="2" id="KW-0732">Signal</keyword>
<dbReference type="RefSeq" id="WP_211367061.1">
    <property type="nucleotide sequence ID" value="NZ_VFPA01000005.1"/>
</dbReference>